<dbReference type="AlphaFoldDB" id="A0A645DD82"/>
<protein>
    <recommendedName>
        <fullName evidence="3">DUF4342 domain-containing protein</fullName>
    </recommendedName>
</protein>
<keyword evidence="1" id="KW-0812">Transmembrane</keyword>
<comment type="caution">
    <text evidence="2">The sequence shown here is derived from an EMBL/GenBank/DDBJ whole genome shotgun (WGS) entry which is preliminary data.</text>
</comment>
<dbReference type="CDD" id="cd14360">
    <property type="entry name" value="UBA_NAC_like_bac"/>
    <property type="match status" value="1"/>
</dbReference>
<sequence length="169" mass="19215">MDHFEMVEKLRQKAQVSYEDAKSALEACDWDLLDALVYLEQQGKLQNEQKASYSTRQEPGPAPKQAPHYRGGVFQRLFDLLVSLVNRLNEVDLEVKRTGKTMFTLPVIAFVLLLIFAFWITLPLMAVGLFFGLRYRFRGAKGVEGVNRVMDKAAEMMDNIKSGSHDGDQ</sequence>
<organism evidence="2">
    <name type="scientific">bioreactor metagenome</name>
    <dbReference type="NCBI Taxonomy" id="1076179"/>
    <lineage>
        <taxon>unclassified sequences</taxon>
        <taxon>metagenomes</taxon>
        <taxon>ecological metagenomes</taxon>
    </lineage>
</organism>
<evidence type="ECO:0008006" key="3">
    <source>
        <dbReference type="Google" id="ProtNLM"/>
    </source>
</evidence>
<name>A0A645DD82_9ZZZZ</name>
<proteinExistence type="predicted"/>
<dbReference type="Gene3D" id="1.10.8.10">
    <property type="entry name" value="DNA helicase RuvA subunit, C-terminal domain"/>
    <property type="match status" value="1"/>
</dbReference>
<dbReference type="InterPro" id="IPR009060">
    <property type="entry name" value="UBA-like_sf"/>
</dbReference>
<feature type="transmembrane region" description="Helical" evidence="1">
    <location>
        <begin position="107"/>
        <end position="131"/>
    </location>
</feature>
<keyword evidence="1" id="KW-0472">Membrane</keyword>
<reference evidence="2" key="1">
    <citation type="submission" date="2019-08" db="EMBL/GenBank/DDBJ databases">
        <authorList>
            <person name="Kucharzyk K."/>
            <person name="Murdoch R.W."/>
            <person name="Higgins S."/>
            <person name="Loffler F."/>
        </authorList>
    </citation>
    <scope>NUCLEOTIDE SEQUENCE</scope>
</reference>
<dbReference type="EMBL" id="VSSQ01035191">
    <property type="protein sequence ID" value="MPM87354.1"/>
    <property type="molecule type" value="Genomic_DNA"/>
</dbReference>
<gene>
    <name evidence="2" type="ORF">SDC9_134450</name>
</gene>
<accession>A0A645DD82</accession>
<evidence type="ECO:0000313" key="2">
    <source>
        <dbReference type="EMBL" id="MPM87354.1"/>
    </source>
</evidence>
<keyword evidence="1" id="KW-1133">Transmembrane helix</keyword>
<evidence type="ECO:0000256" key="1">
    <source>
        <dbReference type="SAM" id="Phobius"/>
    </source>
</evidence>
<dbReference type="SUPFAM" id="SSF46934">
    <property type="entry name" value="UBA-like"/>
    <property type="match status" value="1"/>
</dbReference>